<dbReference type="EMBL" id="BAABBE010000074">
    <property type="protein sequence ID" value="GAA3688911.1"/>
    <property type="molecule type" value="Genomic_DNA"/>
</dbReference>
<dbReference type="Proteomes" id="UP001500711">
    <property type="component" value="Unassembled WGS sequence"/>
</dbReference>
<keyword evidence="2" id="KW-1185">Reference proteome</keyword>
<evidence type="ECO:0000313" key="1">
    <source>
        <dbReference type="EMBL" id="GAA3688911.1"/>
    </source>
</evidence>
<organism evidence="1 2">
    <name type="scientific">Lentzea roselyniae</name>
    <dbReference type="NCBI Taxonomy" id="531940"/>
    <lineage>
        <taxon>Bacteria</taxon>
        <taxon>Bacillati</taxon>
        <taxon>Actinomycetota</taxon>
        <taxon>Actinomycetes</taxon>
        <taxon>Pseudonocardiales</taxon>
        <taxon>Pseudonocardiaceae</taxon>
        <taxon>Lentzea</taxon>
    </lineage>
</organism>
<protein>
    <submittedName>
        <fullName evidence="1">Uncharacterized protein</fullName>
    </submittedName>
</protein>
<accession>A0ABP7CI33</accession>
<sequence length="217" mass="24571">MRVGAPAVRLPAMPRRWNEIDWDEDRPGQKKLVASQKTLAWERVPLSDPALDRYLEQVAATHVHGGYLISRWRAVEYSDTTAWFMSRNRLDEYDLLRVFFSSKVVRKGLAELQVPRKLKRGLFEEQWAGSLCLDGSLAGVIVDGGAYEAYKGPAREAKALAAAAVEALTQNRFADFRVDVSEVAWTPWFHDIAWDHTFVLTDFANAELTVLCITDTD</sequence>
<gene>
    <name evidence="1" type="ORF">GCM10022267_89600</name>
</gene>
<evidence type="ECO:0000313" key="2">
    <source>
        <dbReference type="Proteomes" id="UP001500711"/>
    </source>
</evidence>
<name>A0ABP7CI33_9PSEU</name>
<comment type="caution">
    <text evidence="1">The sequence shown here is derived from an EMBL/GenBank/DDBJ whole genome shotgun (WGS) entry which is preliminary data.</text>
</comment>
<proteinExistence type="predicted"/>
<reference evidence="2" key="1">
    <citation type="journal article" date="2019" name="Int. J. Syst. Evol. Microbiol.">
        <title>The Global Catalogue of Microorganisms (GCM) 10K type strain sequencing project: providing services to taxonomists for standard genome sequencing and annotation.</title>
        <authorList>
            <consortium name="The Broad Institute Genomics Platform"/>
            <consortium name="The Broad Institute Genome Sequencing Center for Infectious Disease"/>
            <person name="Wu L."/>
            <person name="Ma J."/>
        </authorList>
    </citation>
    <scope>NUCLEOTIDE SEQUENCE [LARGE SCALE GENOMIC DNA]</scope>
    <source>
        <strain evidence="2">JCM 17494</strain>
    </source>
</reference>